<gene>
    <name evidence="3" type="ORF">MNY72_07755</name>
</gene>
<feature type="domain" description="Filamentous haemagglutinin FhaB/tRNA nuclease CdiA-like TPS" evidence="2">
    <location>
        <begin position="74"/>
        <end position="185"/>
    </location>
</feature>
<dbReference type="Pfam" id="PF05860">
    <property type="entry name" value="TPS"/>
    <property type="match status" value="1"/>
</dbReference>
<name>A0A9Q8V4M1_9GAMM</name>
<evidence type="ECO:0000256" key="1">
    <source>
        <dbReference type="SAM" id="SignalP"/>
    </source>
</evidence>
<dbReference type="SMART" id="SM00912">
    <property type="entry name" value="Haemagg_act"/>
    <property type="match status" value="1"/>
</dbReference>
<sequence length="379" mass="41810">MKTKVGLLVLMAVYSGALAANEPTEQGTDEIITALNEKGFNYLVDADTAIILANDARNQTANVVTLNQYEQANKINLTSGGDNTPVINMNQSDQYGRSHTYFSQLDVGKDKAVYFNNMNRDSATSLIIAEINGRNQTQLKGKIEILGKPAGLIIANAQGIDCDSCSFSQVNDLHLHAGKVEAQQRGKVRLIRTIDGTVSLAGDIDTRAIKSAKVYADKIFIAPLTKIKADQIDFMVDHGDIFHGPSARPQFFTDSGFSRPTFRVNTPVERFSAGAGLYTGEQAEISGNRISARLVNAKFDNNANWTANDEVTLSIMVPYNRYNNRHNNENRGAIKSYGTMSISKNRITNRDGGYFAKINAERNTMYYYSLSQDFSRSVR</sequence>
<keyword evidence="1" id="KW-0732">Signal</keyword>
<evidence type="ECO:0000313" key="3">
    <source>
        <dbReference type="EMBL" id="UNH32163.1"/>
    </source>
</evidence>
<dbReference type="RefSeq" id="WP_241542820.1">
    <property type="nucleotide sequence ID" value="NZ_CAWQWN010000001.1"/>
</dbReference>
<evidence type="ECO:0000259" key="2">
    <source>
        <dbReference type="SMART" id="SM00912"/>
    </source>
</evidence>
<dbReference type="InterPro" id="IPR011050">
    <property type="entry name" value="Pectin_lyase_fold/virulence"/>
</dbReference>
<protein>
    <submittedName>
        <fullName evidence="3">Filamentous hemagglutinin N-terminal domain-containing protein</fullName>
    </submittedName>
</protein>
<accession>A0A9Q8V4M1</accession>
<dbReference type="InterPro" id="IPR012334">
    <property type="entry name" value="Pectin_lyas_fold"/>
</dbReference>
<feature type="signal peptide" evidence="1">
    <location>
        <begin position="1"/>
        <end position="19"/>
    </location>
</feature>
<dbReference type="EMBL" id="CP093245">
    <property type="protein sequence ID" value="UNH32163.1"/>
    <property type="molecule type" value="Genomic_DNA"/>
</dbReference>
<proteinExistence type="predicted"/>
<evidence type="ECO:0000313" key="4">
    <source>
        <dbReference type="Proteomes" id="UP000829116"/>
    </source>
</evidence>
<feature type="chain" id="PRO_5040309123" evidence="1">
    <location>
        <begin position="20"/>
        <end position="379"/>
    </location>
</feature>
<dbReference type="AlphaFoldDB" id="A0A9Q8V4M1"/>
<dbReference type="NCBIfam" id="TIGR01901">
    <property type="entry name" value="adhes_NPXG"/>
    <property type="match status" value="1"/>
</dbReference>
<reference evidence="3" key="1">
    <citation type="submission" date="2022-03" db="EMBL/GenBank/DDBJ databases">
        <title>ESBL-producing Moellerella wisconsensis and Escherichia marmotae isolated from wild game meat.</title>
        <authorList>
            <person name="Biggel M."/>
        </authorList>
    </citation>
    <scope>NUCLEOTIDE SEQUENCE</scope>
    <source>
        <strain evidence="3">W51</strain>
    </source>
</reference>
<dbReference type="SUPFAM" id="SSF51126">
    <property type="entry name" value="Pectin lyase-like"/>
    <property type="match status" value="1"/>
</dbReference>
<organism evidence="3 4">
    <name type="scientific">Moellerella wisconsensis</name>
    <dbReference type="NCBI Taxonomy" id="158849"/>
    <lineage>
        <taxon>Bacteria</taxon>
        <taxon>Pseudomonadati</taxon>
        <taxon>Pseudomonadota</taxon>
        <taxon>Gammaproteobacteria</taxon>
        <taxon>Enterobacterales</taxon>
        <taxon>Morganellaceae</taxon>
        <taxon>Moellerella</taxon>
    </lineage>
</organism>
<dbReference type="InterPro" id="IPR008638">
    <property type="entry name" value="FhaB/CdiA-like_TPS"/>
</dbReference>
<dbReference type="Proteomes" id="UP000829116">
    <property type="component" value="Chromosome"/>
</dbReference>
<dbReference type="Gene3D" id="2.160.20.10">
    <property type="entry name" value="Single-stranded right-handed beta-helix, Pectin lyase-like"/>
    <property type="match status" value="1"/>
</dbReference>